<evidence type="ECO:0000313" key="3">
    <source>
        <dbReference type="EMBL" id="MEE2000667.1"/>
    </source>
</evidence>
<dbReference type="PROSITE" id="PS00892">
    <property type="entry name" value="HIT_1"/>
    <property type="match status" value="1"/>
</dbReference>
<comment type="caution">
    <text evidence="3">The sequence shown here is derived from an EMBL/GenBank/DDBJ whole genome shotgun (WGS) entry which is preliminary data.</text>
</comment>
<dbReference type="InterPro" id="IPR001310">
    <property type="entry name" value="Histidine_triad_HIT"/>
</dbReference>
<dbReference type="RefSeq" id="WP_330127803.1">
    <property type="nucleotide sequence ID" value="NZ_JAUHLI010000003.1"/>
</dbReference>
<dbReference type="SUPFAM" id="SSF54197">
    <property type="entry name" value="HIT-like"/>
    <property type="match status" value="1"/>
</dbReference>
<keyword evidence="4" id="KW-1185">Reference proteome</keyword>
<protein>
    <submittedName>
        <fullName evidence="3">Purine nucleoside phosphoramidase</fullName>
        <ecNumber evidence="3">3.9.1.-</ecNumber>
    </submittedName>
</protein>
<organism evidence="3 4">
    <name type="scientific">Alkalimonas cellulosilytica</name>
    <dbReference type="NCBI Taxonomy" id="3058395"/>
    <lineage>
        <taxon>Bacteria</taxon>
        <taxon>Pseudomonadati</taxon>
        <taxon>Pseudomonadota</taxon>
        <taxon>Gammaproteobacteria</taxon>
        <taxon>Alkalimonas</taxon>
    </lineage>
</organism>
<dbReference type="InterPro" id="IPR036265">
    <property type="entry name" value="HIT-like_sf"/>
</dbReference>
<dbReference type="EC" id="3.9.1.-" evidence="3"/>
<keyword evidence="3" id="KW-0378">Hydrolase</keyword>
<dbReference type="NCBIfam" id="NF007965">
    <property type="entry name" value="PRK10687.1"/>
    <property type="match status" value="1"/>
</dbReference>
<evidence type="ECO:0000256" key="1">
    <source>
        <dbReference type="PROSITE-ProRule" id="PRU00464"/>
    </source>
</evidence>
<proteinExistence type="predicted"/>
<reference evidence="3 4" key="1">
    <citation type="submission" date="2023-07" db="EMBL/GenBank/DDBJ databases">
        <title>Alkalimonas sp., MEB108 novel, alkaliphilic bacterium isolated from Lonar Lake, India.</title>
        <authorList>
            <person name="Joshi A."/>
            <person name="Thite S."/>
        </authorList>
    </citation>
    <scope>NUCLEOTIDE SEQUENCE [LARGE SCALE GENOMIC DNA]</scope>
    <source>
        <strain evidence="3 4">MEB108</strain>
    </source>
</reference>
<dbReference type="EMBL" id="JAUHLI010000003">
    <property type="protein sequence ID" value="MEE2000667.1"/>
    <property type="molecule type" value="Genomic_DNA"/>
</dbReference>
<dbReference type="Pfam" id="PF01230">
    <property type="entry name" value="HIT"/>
    <property type="match status" value="1"/>
</dbReference>
<dbReference type="PANTHER" id="PTHR23089">
    <property type="entry name" value="HISTIDINE TRIAD HIT PROTEIN"/>
    <property type="match status" value="1"/>
</dbReference>
<dbReference type="GO" id="GO:0016787">
    <property type="term" value="F:hydrolase activity"/>
    <property type="evidence" value="ECO:0007669"/>
    <property type="project" value="UniProtKB-KW"/>
</dbReference>
<dbReference type="CDD" id="cd01276">
    <property type="entry name" value="PKCI_related"/>
    <property type="match status" value="1"/>
</dbReference>
<dbReference type="PRINTS" id="PR00332">
    <property type="entry name" value="HISTRIAD"/>
</dbReference>
<feature type="domain" description="HIT" evidence="2">
    <location>
        <begin position="6"/>
        <end position="115"/>
    </location>
</feature>
<dbReference type="Gene3D" id="3.30.428.10">
    <property type="entry name" value="HIT-like"/>
    <property type="match status" value="1"/>
</dbReference>
<name>A0ABU7J3Q7_9GAMM</name>
<evidence type="ECO:0000259" key="2">
    <source>
        <dbReference type="PROSITE" id="PS51084"/>
    </source>
</evidence>
<dbReference type="InterPro" id="IPR019808">
    <property type="entry name" value="Histidine_triad_CS"/>
</dbReference>
<dbReference type="InterPro" id="IPR011146">
    <property type="entry name" value="HIT-like"/>
</dbReference>
<gene>
    <name evidence="3" type="primary">hinT</name>
    <name evidence="3" type="ORF">QWY20_04310</name>
</gene>
<sequence>MAEETIFSKIVRGEIPADILYQDELVTAFRDIHPRAPSHILIIPNHLIPTVNDVEPEDEQALGRLFTVARKLAAAEGIAEDGYRLIMNCNRHGGQEVYHIHLHLVGGQPLGPMLSSMR</sequence>
<dbReference type="Proteomes" id="UP001336314">
    <property type="component" value="Unassembled WGS sequence"/>
</dbReference>
<dbReference type="PROSITE" id="PS51084">
    <property type="entry name" value="HIT_2"/>
    <property type="match status" value="1"/>
</dbReference>
<feature type="short sequence motif" description="Histidine triad motif" evidence="1">
    <location>
        <begin position="99"/>
        <end position="103"/>
    </location>
</feature>
<evidence type="ECO:0000313" key="4">
    <source>
        <dbReference type="Proteomes" id="UP001336314"/>
    </source>
</evidence>
<accession>A0ABU7J3Q7</accession>